<dbReference type="OrthoDB" id="103335at2"/>
<protein>
    <submittedName>
        <fullName evidence="1">N-acetylneuraminic acid mutarotase</fullName>
    </submittedName>
</protein>
<dbReference type="InterPro" id="IPR011043">
    <property type="entry name" value="Gal_Oxase/kelch_b-propeller"/>
</dbReference>
<dbReference type="InterPro" id="IPR006652">
    <property type="entry name" value="Kelch_1"/>
</dbReference>
<reference evidence="1 2" key="1">
    <citation type="submission" date="2019-03" db="EMBL/GenBank/DDBJ databases">
        <title>Freshwater and sediment microbial communities from various areas in North America, analyzing microbe dynamics in response to fracking.</title>
        <authorList>
            <person name="Lamendella R."/>
        </authorList>
    </citation>
    <scope>NUCLEOTIDE SEQUENCE [LARGE SCALE GENOMIC DNA]</scope>
    <source>
        <strain evidence="1 2">114D</strain>
    </source>
</reference>
<name>A0A4R6GWM7_9BACT</name>
<dbReference type="EMBL" id="SNWI01000006">
    <property type="protein sequence ID" value="TDN99793.1"/>
    <property type="molecule type" value="Genomic_DNA"/>
</dbReference>
<dbReference type="Gene3D" id="2.120.10.80">
    <property type="entry name" value="Kelch-type beta propeller"/>
    <property type="match status" value="2"/>
</dbReference>
<dbReference type="PANTHER" id="PTHR46375">
    <property type="entry name" value="KELCH REPEAT AND BTB DOMAIN-CONTAINING PROTEIN 13-RELATED"/>
    <property type="match status" value="1"/>
</dbReference>
<dbReference type="RefSeq" id="WP_133465361.1">
    <property type="nucleotide sequence ID" value="NZ_SNWI01000006.1"/>
</dbReference>
<sequence>MKHTLRSLCFIFILVILTNCKEEIIIYESPSISLIQIVSTGLTTFDVTVEINKGEGQELKNAKLEIEDITVSGSTSISEQIPLSSDKVQNLTLSINTGRPNHDFLIHAVLVTDHYTYTSEQKIVRLTKNHYSAWFNPDPFGLYANSSQNIGLVVNPGTTIQINIEYDNIYIPNSVKVKLNETYEIESSFDFSPERASYGDNIISWGTAKIPEDIDAGEYTVDLYIEDRHFTCLSKIKVLGGKWEIYENGYPGEKRGNYASFVLGDKLYVVGGHFYVTALDYSPVWEYDIPSKQWKQKKNFPHNTPNESGVFWDTEILPYHMQTQSEGYVIVRYSQTVAIWRYDNVNDEWEEIAQYPGLGERGLIAFIFDNYLYVGGGIDNSDPTAFMWDKPREFFKCNLTTLQWSKLNDLPESLADNYYFPTCIHDDKIYYLETSRRFWEYSPNDDIWIVKDNFPGPWRVHSKMVSNGKNIYLLGGEYYAFTMMGNGTIALKDTWVYDFNESQWKQKAFLPAYIANGIAFSYKNQIYTGMGYIIEDWNSPNNKNQYIYRLNSLD</sequence>
<dbReference type="InterPro" id="IPR052392">
    <property type="entry name" value="Kelch-BTB_domain-containing"/>
</dbReference>
<dbReference type="Proteomes" id="UP000294848">
    <property type="component" value="Unassembled WGS sequence"/>
</dbReference>
<proteinExistence type="predicted"/>
<gene>
    <name evidence="1" type="ORF">DET52_1062</name>
</gene>
<dbReference type="InterPro" id="IPR015915">
    <property type="entry name" value="Kelch-typ_b-propeller"/>
</dbReference>
<dbReference type="Pfam" id="PF01344">
    <property type="entry name" value="Kelch_1"/>
    <property type="match status" value="1"/>
</dbReference>
<dbReference type="PANTHER" id="PTHR46375:SF3">
    <property type="entry name" value="KELCH REPEAT AND BTB DOMAIN-CONTAINING PROTEIN 13"/>
    <property type="match status" value="1"/>
</dbReference>
<dbReference type="SUPFAM" id="SSF50965">
    <property type="entry name" value="Galactose oxidase, central domain"/>
    <property type="match status" value="1"/>
</dbReference>
<comment type="caution">
    <text evidence="1">The sequence shown here is derived from an EMBL/GenBank/DDBJ whole genome shotgun (WGS) entry which is preliminary data.</text>
</comment>
<evidence type="ECO:0000313" key="2">
    <source>
        <dbReference type="Proteomes" id="UP000294848"/>
    </source>
</evidence>
<evidence type="ECO:0000313" key="1">
    <source>
        <dbReference type="EMBL" id="TDN99793.1"/>
    </source>
</evidence>
<dbReference type="AlphaFoldDB" id="A0A4R6GWM7"/>
<accession>A0A4R6GWM7</accession>
<organism evidence="1 2">
    <name type="scientific">Sunxiuqinia elliptica</name>
    <dbReference type="NCBI Taxonomy" id="655355"/>
    <lineage>
        <taxon>Bacteria</taxon>
        <taxon>Pseudomonadati</taxon>
        <taxon>Bacteroidota</taxon>
        <taxon>Bacteroidia</taxon>
        <taxon>Marinilabiliales</taxon>
        <taxon>Prolixibacteraceae</taxon>
        <taxon>Sunxiuqinia</taxon>
    </lineage>
</organism>